<dbReference type="RefSeq" id="WP_382359009.1">
    <property type="nucleotide sequence ID" value="NZ_JBHTGR010000024.1"/>
</dbReference>
<evidence type="ECO:0000313" key="3">
    <source>
        <dbReference type="Proteomes" id="UP001596620"/>
    </source>
</evidence>
<reference evidence="3" key="1">
    <citation type="journal article" date="2019" name="Int. J. Syst. Evol. Microbiol.">
        <title>The Global Catalogue of Microorganisms (GCM) 10K type strain sequencing project: providing services to taxonomists for standard genome sequencing and annotation.</title>
        <authorList>
            <consortium name="The Broad Institute Genomics Platform"/>
            <consortium name="The Broad Institute Genome Sequencing Center for Infectious Disease"/>
            <person name="Wu L."/>
            <person name="Ma J."/>
        </authorList>
    </citation>
    <scope>NUCLEOTIDE SEQUENCE [LARGE SCALE GENOMIC DNA]</scope>
    <source>
        <strain evidence="3">JCM 30234</strain>
    </source>
</reference>
<dbReference type="PROSITE" id="PS51257">
    <property type="entry name" value="PROKAR_LIPOPROTEIN"/>
    <property type="match status" value="1"/>
</dbReference>
<evidence type="ECO:0000256" key="1">
    <source>
        <dbReference type="SAM" id="SignalP"/>
    </source>
</evidence>
<proteinExistence type="predicted"/>
<feature type="chain" id="PRO_5046400412" description="DUF3221 domain-containing protein" evidence="1">
    <location>
        <begin position="22"/>
        <end position="118"/>
    </location>
</feature>
<comment type="caution">
    <text evidence="2">The sequence shown here is derived from an EMBL/GenBank/DDBJ whole genome shotgun (WGS) entry which is preliminary data.</text>
</comment>
<gene>
    <name evidence="2" type="ORF">ACFQU8_09205</name>
</gene>
<keyword evidence="1" id="KW-0732">Signal</keyword>
<evidence type="ECO:0008006" key="4">
    <source>
        <dbReference type="Google" id="ProtNLM"/>
    </source>
</evidence>
<sequence length="118" mass="12987">MNSKKLKGIMPLLLLCLVLTACDELKLGDTFTLDRTAQGGMTISSKERIAEKTQALQEKGGADAVEEYLDLSEMASFSSGTVVRVTDFSDDMVQIQNTKPKANGMKIWLAKEKLKKVM</sequence>
<protein>
    <recommendedName>
        <fullName evidence="4">DUF3221 domain-containing protein</fullName>
    </recommendedName>
</protein>
<dbReference type="Proteomes" id="UP001596620">
    <property type="component" value="Unassembled WGS sequence"/>
</dbReference>
<name>A0ABW2UU74_9BACI</name>
<evidence type="ECO:0000313" key="2">
    <source>
        <dbReference type="EMBL" id="MFC7747409.1"/>
    </source>
</evidence>
<accession>A0ABW2UU74</accession>
<dbReference type="EMBL" id="JBHTGR010000024">
    <property type="protein sequence ID" value="MFC7747409.1"/>
    <property type="molecule type" value="Genomic_DNA"/>
</dbReference>
<feature type="signal peptide" evidence="1">
    <location>
        <begin position="1"/>
        <end position="21"/>
    </location>
</feature>
<keyword evidence="3" id="KW-1185">Reference proteome</keyword>
<organism evidence="2 3">
    <name type="scientific">Lentibacillus kimchii</name>
    <dbReference type="NCBI Taxonomy" id="1542911"/>
    <lineage>
        <taxon>Bacteria</taxon>
        <taxon>Bacillati</taxon>
        <taxon>Bacillota</taxon>
        <taxon>Bacilli</taxon>
        <taxon>Bacillales</taxon>
        <taxon>Bacillaceae</taxon>
        <taxon>Lentibacillus</taxon>
    </lineage>
</organism>